<feature type="domain" description="DUF1554" evidence="2">
    <location>
        <begin position="88"/>
        <end position="225"/>
    </location>
</feature>
<dbReference type="PATRIC" id="fig|1240687.3.peg.3303"/>
<feature type="signal peptide" evidence="1">
    <location>
        <begin position="1"/>
        <end position="25"/>
    </location>
</feature>
<gene>
    <name evidence="3" type="ORF">LEP1GSC008_0901</name>
</gene>
<dbReference type="RefSeq" id="WP_020763776.1">
    <property type="nucleotide sequence ID" value="NZ_ANCE01000159.1"/>
</dbReference>
<organism evidence="3 4">
    <name type="scientific">Leptospira kirschneri serovar Bulgarica str. Nikolaevo</name>
    <dbReference type="NCBI Taxonomy" id="1240687"/>
    <lineage>
        <taxon>Bacteria</taxon>
        <taxon>Pseudomonadati</taxon>
        <taxon>Spirochaetota</taxon>
        <taxon>Spirochaetia</taxon>
        <taxon>Leptospirales</taxon>
        <taxon>Leptospiraceae</taxon>
        <taxon>Leptospira</taxon>
    </lineage>
</organism>
<evidence type="ECO:0000259" key="2">
    <source>
        <dbReference type="Pfam" id="PF07588"/>
    </source>
</evidence>
<dbReference type="Proteomes" id="UP000011980">
    <property type="component" value="Unassembled WGS sequence"/>
</dbReference>
<dbReference type="AlphaFoldDB" id="M6F9V5"/>
<name>M6F9V5_9LEPT</name>
<evidence type="ECO:0000256" key="1">
    <source>
        <dbReference type="SAM" id="SignalP"/>
    </source>
</evidence>
<dbReference type="SUPFAM" id="SSF56436">
    <property type="entry name" value="C-type lectin-like"/>
    <property type="match status" value="2"/>
</dbReference>
<dbReference type="InterPro" id="IPR016187">
    <property type="entry name" value="CTDL_fold"/>
</dbReference>
<comment type="caution">
    <text evidence="3">The sequence shown here is derived from an EMBL/GenBank/DDBJ whole genome shotgun (WGS) entry which is preliminary data.</text>
</comment>
<feature type="chain" id="PRO_5004077129" evidence="1">
    <location>
        <begin position="26"/>
        <end position="445"/>
    </location>
</feature>
<feature type="domain" description="DUF1554" evidence="2">
    <location>
        <begin position="275"/>
        <end position="414"/>
    </location>
</feature>
<sequence length="445" mass="47971">MKSKFKFIAVLTLTGILFLFSCSETQEGNDNTFSTLLSLLEKKEIQPNNKKGFHYSDLALEEDPSDATNTDSENLLPSSPTYIFLAPAHHGGLGGIYGADEWCMRKVPADLKGSPYYSYKALLADGINRRASVAGNAGDGQINWVLQANTVYSQATTGTPTIGTTNSKKLFTFPLTNKIRPDSITDLGGVTWTGLNPNWTTAPYNCNNWTDGADINAGTIGNYNSITSDAIFNSALIVPGLATCSSGGKLYCVEQPAPPLRFFKYIYLAPLSPIGHNGNYSGIAGMDSICNNDTMKPVELLGKGTYKAMAVDQSIVRLPPTPSVPATRRATPNPVNWVLRPNTSYKRLDGAPLFTTDANGLFSSMTNEFGEESEGNGFIWTGLNSDFTTATGNNCNNWKSSASNYNGKIGSANTNVKSVALSYTNKPCNQITNSSEPIRIVCVEQ</sequence>
<dbReference type="Pfam" id="PF07588">
    <property type="entry name" value="DUF1554"/>
    <property type="match status" value="2"/>
</dbReference>
<dbReference type="EMBL" id="ANCE01000159">
    <property type="protein sequence ID" value="EMK22799.1"/>
    <property type="molecule type" value="Genomic_DNA"/>
</dbReference>
<keyword evidence="1" id="KW-0732">Signal</keyword>
<reference evidence="3 4" key="1">
    <citation type="submission" date="2013-01" db="EMBL/GenBank/DDBJ databases">
        <authorList>
            <person name="Harkins D.M."/>
            <person name="Durkin A.S."/>
            <person name="Brinkac L.M."/>
            <person name="Haft D.H."/>
            <person name="Selengut J.D."/>
            <person name="Sanka R."/>
            <person name="DePew J."/>
            <person name="Purushe J."/>
            <person name="Galloway R.L."/>
            <person name="Vinetz J.M."/>
            <person name="Sutton G.G."/>
            <person name="Nierman W.C."/>
            <person name="Fouts D.E."/>
        </authorList>
    </citation>
    <scope>NUCLEOTIDE SEQUENCE [LARGE SCALE GENOMIC DNA]</scope>
    <source>
        <strain evidence="3 4">Nikolaevo</strain>
    </source>
</reference>
<accession>M6F9V5</accession>
<evidence type="ECO:0000313" key="3">
    <source>
        <dbReference type="EMBL" id="EMK22799.1"/>
    </source>
</evidence>
<dbReference type="InterPro" id="IPR011448">
    <property type="entry name" value="DUF1554"/>
</dbReference>
<protein>
    <submittedName>
        <fullName evidence="3">PF07588 family protein</fullName>
    </submittedName>
</protein>
<dbReference type="InterPro" id="IPR016186">
    <property type="entry name" value="C-type_lectin-like/link_sf"/>
</dbReference>
<dbReference type="PROSITE" id="PS51257">
    <property type="entry name" value="PROKAR_LIPOPROTEIN"/>
    <property type="match status" value="1"/>
</dbReference>
<proteinExistence type="predicted"/>
<dbReference type="Gene3D" id="3.10.100.10">
    <property type="entry name" value="Mannose-Binding Protein A, subunit A"/>
    <property type="match status" value="2"/>
</dbReference>
<dbReference type="OrthoDB" id="345734at2"/>
<evidence type="ECO:0000313" key="4">
    <source>
        <dbReference type="Proteomes" id="UP000011980"/>
    </source>
</evidence>